<evidence type="ECO:0000313" key="13">
    <source>
        <dbReference type="EMBL" id="CAL4945636.1"/>
    </source>
</evidence>
<keyword evidence="3" id="KW-0677">Repeat</keyword>
<name>A0ABC8YKX7_9POAL</name>
<dbReference type="AlphaFoldDB" id="A0ABC8YKX7"/>
<dbReference type="Pfam" id="PF18052">
    <property type="entry name" value="Rx_N"/>
    <property type="match status" value="1"/>
</dbReference>
<dbReference type="GO" id="GO:0051707">
    <property type="term" value="P:response to other organism"/>
    <property type="evidence" value="ECO:0007669"/>
    <property type="project" value="UniProtKB-ARBA"/>
</dbReference>
<dbReference type="InterPro" id="IPR027417">
    <property type="entry name" value="P-loop_NTPase"/>
</dbReference>
<evidence type="ECO:0000313" key="14">
    <source>
        <dbReference type="Proteomes" id="UP001497457"/>
    </source>
</evidence>
<keyword evidence="5" id="KW-0611">Plant defense</keyword>
<evidence type="ECO:0000256" key="7">
    <source>
        <dbReference type="ARBA" id="ARBA00023054"/>
    </source>
</evidence>
<dbReference type="Gene3D" id="3.40.50.300">
    <property type="entry name" value="P-loop containing nucleotide triphosphate hydrolases"/>
    <property type="match status" value="1"/>
</dbReference>
<keyword evidence="2" id="KW-0433">Leucine-rich repeat</keyword>
<gene>
    <name evidence="13" type="ORF">URODEC1_LOCUS35597</name>
</gene>
<evidence type="ECO:0000259" key="12">
    <source>
        <dbReference type="Pfam" id="PF25019"/>
    </source>
</evidence>
<reference evidence="13" key="1">
    <citation type="submission" date="2024-10" db="EMBL/GenBank/DDBJ databases">
        <authorList>
            <person name="Ryan C."/>
        </authorList>
    </citation>
    <scope>NUCLEOTIDE SEQUENCE [LARGE SCALE GENOMIC DNA]</scope>
</reference>
<dbReference type="InterPro" id="IPR058922">
    <property type="entry name" value="WHD_DRP"/>
</dbReference>
<evidence type="ECO:0000259" key="11">
    <source>
        <dbReference type="Pfam" id="PF23598"/>
    </source>
</evidence>
<evidence type="ECO:0000256" key="4">
    <source>
        <dbReference type="ARBA" id="ARBA00022741"/>
    </source>
</evidence>
<dbReference type="EMBL" id="OZ075127">
    <property type="protein sequence ID" value="CAL4945636.1"/>
    <property type="molecule type" value="Genomic_DNA"/>
</dbReference>
<dbReference type="PANTHER" id="PTHR36766">
    <property type="entry name" value="PLANT BROAD-SPECTRUM MILDEW RESISTANCE PROTEIN RPW8"/>
    <property type="match status" value="1"/>
</dbReference>
<dbReference type="PRINTS" id="PR00364">
    <property type="entry name" value="DISEASERSIST"/>
</dbReference>
<evidence type="ECO:0000256" key="1">
    <source>
        <dbReference type="ARBA" id="ARBA00008894"/>
    </source>
</evidence>
<dbReference type="Gene3D" id="3.80.10.10">
    <property type="entry name" value="Ribonuclease Inhibitor"/>
    <property type="match status" value="2"/>
</dbReference>
<evidence type="ECO:0000256" key="6">
    <source>
        <dbReference type="ARBA" id="ARBA00022840"/>
    </source>
</evidence>
<dbReference type="InterPro" id="IPR032675">
    <property type="entry name" value="LRR_dom_sf"/>
</dbReference>
<keyword evidence="6" id="KW-0067">ATP-binding</keyword>
<comment type="similarity">
    <text evidence="1">Belongs to the disease resistance NB-LRR family.</text>
</comment>
<organism evidence="13 14">
    <name type="scientific">Urochloa decumbens</name>
    <dbReference type="NCBI Taxonomy" id="240449"/>
    <lineage>
        <taxon>Eukaryota</taxon>
        <taxon>Viridiplantae</taxon>
        <taxon>Streptophyta</taxon>
        <taxon>Embryophyta</taxon>
        <taxon>Tracheophyta</taxon>
        <taxon>Spermatophyta</taxon>
        <taxon>Magnoliopsida</taxon>
        <taxon>Liliopsida</taxon>
        <taxon>Poales</taxon>
        <taxon>Poaceae</taxon>
        <taxon>PACMAD clade</taxon>
        <taxon>Panicoideae</taxon>
        <taxon>Panicodae</taxon>
        <taxon>Paniceae</taxon>
        <taxon>Melinidinae</taxon>
        <taxon>Urochloa</taxon>
    </lineage>
</organism>
<dbReference type="InterPro" id="IPR041118">
    <property type="entry name" value="Rx_N"/>
</dbReference>
<feature type="domain" description="Disease resistance R13L4/SHOC-2-like LRR" evidence="11">
    <location>
        <begin position="557"/>
        <end position="658"/>
    </location>
</feature>
<feature type="domain" description="R13L1/DRL21-like LRR repeat region" evidence="12">
    <location>
        <begin position="749"/>
        <end position="858"/>
    </location>
</feature>
<dbReference type="InterPro" id="IPR002182">
    <property type="entry name" value="NB-ARC"/>
</dbReference>
<feature type="domain" description="NB-ARC" evidence="8">
    <location>
        <begin position="205"/>
        <end position="377"/>
    </location>
</feature>
<accession>A0ABC8YKX7</accession>
<dbReference type="GO" id="GO:0006952">
    <property type="term" value="P:defense response"/>
    <property type="evidence" value="ECO:0007669"/>
    <property type="project" value="UniProtKB-KW"/>
</dbReference>
<dbReference type="Pfam" id="PF00931">
    <property type="entry name" value="NB-ARC"/>
    <property type="match status" value="1"/>
</dbReference>
<evidence type="ECO:0000256" key="5">
    <source>
        <dbReference type="ARBA" id="ARBA00022821"/>
    </source>
</evidence>
<evidence type="ECO:0000259" key="9">
    <source>
        <dbReference type="Pfam" id="PF18052"/>
    </source>
</evidence>
<proteinExistence type="inferred from homology"/>
<dbReference type="Pfam" id="PF23559">
    <property type="entry name" value="WHD_DRP"/>
    <property type="match status" value="1"/>
</dbReference>
<protein>
    <recommendedName>
        <fullName evidence="15">NB-ARC domain-containing protein</fullName>
    </recommendedName>
</protein>
<keyword evidence="14" id="KW-1185">Reference proteome</keyword>
<evidence type="ECO:0000259" key="10">
    <source>
        <dbReference type="Pfam" id="PF23559"/>
    </source>
</evidence>
<feature type="domain" description="Disease resistance protein winged helix" evidence="10">
    <location>
        <begin position="465"/>
        <end position="514"/>
    </location>
</feature>
<keyword evidence="7" id="KW-0175">Coiled coil</keyword>
<sequence>MSIVKGPGLGGAVPPVHSWLREADGGSWPILWRRAPLVIRQLGKGKSPSAAALASVAENSSSMLRRRECDETTAARFTMQVALNYAEKRSQETEDALARRWLKKYKSVAYDMEDALDELEANTMIWRNSTCTAKLFFSSVNPLIVRITISNEMRNIRVKLDKIAEDQRKFPLLTLPTPTRQDSKKKWGETFIGDRDEIEMIGREREKEYILTKVVQKNGEQESYIIPVVGLGGMGKTTLAKAVYTDKKTNMFDVKAWVHVSMDFELNKIVSAIISQVEGSTPANDVDLQYLKSQLDRILRSKFYLIVLDDLWEEGRSKLEKLMNMMQSGKKGSSIIVTTRSEKVASTLSTIYPSYFHTVDPIKLEGVSTDECWSIMEPHNIGSSLLSDLVDIRKEIAGRCSGVPLVAKALGYVMQKHCTREEWLEIKNINILDIEGDDQGILKGLLLSYYHMPPELKLCFMYCSIFPKSHDTHRDCLIQQWIALGFIQASNQQQPLQKIGGEYVNEFLGMSFFTILTSTTLPTNIGCLQNLQYFDLSGCCNLCELSVSFVNLSALLFLNLARCHELHTLPESFGKLHRLQFLNLSDCYKLHSLPESCCQLGDLAHLELSDCHNLEKLPDCIDQLSKLEYFNMTSCSKVQMLPDSLCKLTMLKHLDLSFCVKLEHLPSSIGDLRLRHLNLEGCFFLWDLPDSILSMSTLVHVREVLLTTRNVEHKLETLREKLSLKGPFVLDGGSGDLWSEISELEKAPCYELQITGLENVKRFEGAEQAKLSNNSNLTWLFLGWDHDEGESVEGSESSVVEHADAAVLEKLLPPRRLQCLNLVGYMSMDFPRNFYGDYGSCQKLRVIVLDSMDALEEWWTTRSSNEDGEFLIPNLHLLYASDCPKLKFLPYPPMSMAWVLENSDLVLLEDGFGNISSTTSPFYLEVIGAPSSREVWRRANRYLSSVSILNITNMTGLGTLPEATRGFPSLQKLEIEDCDDMETLPEWLGDLASLRDILIKNCPKVSSLPEGIRHLTELKKLQIIDCPTLSQKCQGEDKRKIAHIPQVKFE</sequence>
<dbReference type="PANTHER" id="PTHR36766:SF40">
    <property type="entry name" value="DISEASE RESISTANCE PROTEIN RGA3"/>
    <property type="match status" value="1"/>
</dbReference>
<dbReference type="Proteomes" id="UP001497457">
    <property type="component" value="Chromosome 17b"/>
</dbReference>
<dbReference type="InterPro" id="IPR055414">
    <property type="entry name" value="LRR_R13L4/SHOC2-like"/>
</dbReference>
<dbReference type="GO" id="GO:0005524">
    <property type="term" value="F:ATP binding"/>
    <property type="evidence" value="ECO:0007669"/>
    <property type="project" value="UniProtKB-KW"/>
</dbReference>
<dbReference type="Pfam" id="PF23598">
    <property type="entry name" value="LRR_14"/>
    <property type="match status" value="1"/>
</dbReference>
<dbReference type="InterPro" id="IPR056789">
    <property type="entry name" value="LRR_R13L1-DRL21"/>
</dbReference>
<dbReference type="Gene3D" id="1.20.5.4130">
    <property type="match status" value="1"/>
</dbReference>
<evidence type="ECO:0000256" key="2">
    <source>
        <dbReference type="ARBA" id="ARBA00022614"/>
    </source>
</evidence>
<evidence type="ECO:0008006" key="15">
    <source>
        <dbReference type="Google" id="ProtNLM"/>
    </source>
</evidence>
<evidence type="ECO:0000256" key="3">
    <source>
        <dbReference type="ARBA" id="ARBA00022737"/>
    </source>
</evidence>
<evidence type="ECO:0000259" key="8">
    <source>
        <dbReference type="Pfam" id="PF00931"/>
    </source>
</evidence>
<dbReference type="SUPFAM" id="SSF52058">
    <property type="entry name" value="L domain-like"/>
    <property type="match status" value="1"/>
</dbReference>
<dbReference type="Pfam" id="PF25019">
    <property type="entry name" value="LRR_R13L1-DRL21"/>
    <property type="match status" value="1"/>
</dbReference>
<feature type="domain" description="Disease resistance N-terminal" evidence="9">
    <location>
        <begin position="78"/>
        <end position="125"/>
    </location>
</feature>
<keyword evidence="4" id="KW-0547">Nucleotide-binding</keyword>
<dbReference type="SUPFAM" id="SSF52540">
    <property type="entry name" value="P-loop containing nucleoside triphosphate hydrolases"/>
    <property type="match status" value="1"/>
</dbReference>